<dbReference type="GO" id="GO:0016491">
    <property type="term" value="F:oxidoreductase activity"/>
    <property type="evidence" value="ECO:0007669"/>
    <property type="project" value="UniProtKB-KW"/>
</dbReference>
<comment type="similarity">
    <text evidence="1">Belongs to the NADH:flavin oxidoreductase/NADH oxidase family.</text>
</comment>
<keyword evidence="4" id="KW-0560">Oxidoreductase</keyword>
<proteinExistence type="inferred from homology"/>
<evidence type="ECO:0000256" key="1">
    <source>
        <dbReference type="ARBA" id="ARBA00005979"/>
    </source>
</evidence>
<keyword evidence="3" id="KW-0288">FMN</keyword>
<reference evidence="6 7" key="1">
    <citation type="submission" date="2015-06" db="EMBL/GenBank/DDBJ databases">
        <title>Survival trade-offs in plant roots during colonization by closely related pathogenic and mutualistic fungi.</title>
        <authorList>
            <person name="Hacquard S."/>
            <person name="Kracher B."/>
            <person name="Hiruma K."/>
            <person name="Weinman A."/>
            <person name="Muench P."/>
            <person name="Garrido Oter R."/>
            <person name="Ver Loren van Themaat E."/>
            <person name="Dallerey J.-F."/>
            <person name="Damm U."/>
            <person name="Henrissat B."/>
            <person name="Lespinet O."/>
            <person name="Thon M."/>
            <person name="Kemen E."/>
            <person name="McHardy A.C."/>
            <person name="Schulze-Lefert P."/>
            <person name="O'Connell R.J."/>
        </authorList>
    </citation>
    <scope>NUCLEOTIDE SEQUENCE [LARGE SCALE GENOMIC DNA]</scope>
    <source>
        <strain evidence="6 7">0861</strain>
    </source>
</reference>
<evidence type="ECO:0000313" key="7">
    <source>
        <dbReference type="Proteomes" id="UP000076552"/>
    </source>
</evidence>
<accession>A0A161VNS0</accession>
<evidence type="ECO:0000313" key="6">
    <source>
        <dbReference type="EMBL" id="KZL78744.1"/>
    </source>
</evidence>
<dbReference type="STRING" id="708197.A0A161VNS0"/>
<evidence type="ECO:0000259" key="5">
    <source>
        <dbReference type="Pfam" id="PF00724"/>
    </source>
</evidence>
<organism evidence="6 7">
    <name type="scientific">Colletotrichum tofieldiae</name>
    <dbReference type="NCBI Taxonomy" id="708197"/>
    <lineage>
        <taxon>Eukaryota</taxon>
        <taxon>Fungi</taxon>
        <taxon>Dikarya</taxon>
        <taxon>Ascomycota</taxon>
        <taxon>Pezizomycotina</taxon>
        <taxon>Sordariomycetes</taxon>
        <taxon>Hypocreomycetidae</taxon>
        <taxon>Glomerellales</taxon>
        <taxon>Glomerellaceae</taxon>
        <taxon>Colletotrichum</taxon>
        <taxon>Colletotrichum spaethianum species complex</taxon>
    </lineage>
</organism>
<dbReference type="InterPro" id="IPR001155">
    <property type="entry name" value="OxRdtase_FMN_N"/>
</dbReference>
<dbReference type="InterPro" id="IPR013785">
    <property type="entry name" value="Aldolase_TIM"/>
</dbReference>
<name>A0A161VNS0_9PEZI</name>
<evidence type="ECO:0000256" key="4">
    <source>
        <dbReference type="ARBA" id="ARBA00023002"/>
    </source>
</evidence>
<keyword evidence="2" id="KW-0285">Flavoprotein</keyword>
<dbReference type="AlphaFoldDB" id="A0A161VNS0"/>
<dbReference type="InterPro" id="IPR051799">
    <property type="entry name" value="NADH_flavin_oxidoreductase"/>
</dbReference>
<gene>
    <name evidence="6" type="ORF">CT0861_08949</name>
</gene>
<dbReference type="GO" id="GO:0010181">
    <property type="term" value="F:FMN binding"/>
    <property type="evidence" value="ECO:0007669"/>
    <property type="project" value="InterPro"/>
</dbReference>
<feature type="domain" description="NADH:flavin oxidoreductase/NADH oxidase N-terminal" evidence="5">
    <location>
        <begin position="63"/>
        <end position="248"/>
    </location>
</feature>
<evidence type="ECO:0000256" key="2">
    <source>
        <dbReference type="ARBA" id="ARBA00022630"/>
    </source>
</evidence>
<dbReference type="Proteomes" id="UP000076552">
    <property type="component" value="Unassembled WGS sequence"/>
</dbReference>
<dbReference type="PANTHER" id="PTHR43656">
    <property type="entry name" value="BINDING OXIDOREDUCTASE, PUTATIVE (AFU_ORTHOLOGUE AFUA_2G08260)-RELATED"/>
    <property type="match status" value="1"/>
</dbReference>
<protein>
    <submittedName>
        <fullName evidence="6">NADH oxidase</fullName>
    </submittedName>
</protein>
<comment type="caution">
    <text evidence="6">The sequence shown here is derived from an EMBL/GenBank/DDBJ whole genome shotgun (WGS) entry which is preliminary data.</text>
</comment>
<dbReference type="PANTHER" id="PTHR43656:SF5">
    <property type="entry name" value="NADH:FLAVIN OXIDOREDUCTASE_NADH OXIDASE N-TERMINAL DOMAIN-CONTAINING PROTEIN"/>
    <property type="match status" value="1"/>
</dbReference>
<evidence type="ECO:0000256" key="3">
    <source>
        <dbReference type="ARBA" id="ARBA00022643"/>
    </source>
</evidence>
<dbReference type="Gene3D" id="3.20.20.70">
    <property type="entry name" value="Aldolase class I"/>
    <property type="match status" value="1"/>
</dbReference>
<sequence length="264" mass="29030">MARSRYPSTITDPAPVTQRLVFPNGRIENNRSVKADMSETLASFHPTNIEGRGVPSPELIKLYQTWGVGGWGMVLTGNILIDPEHFEAPGNSVVSLGSPFSGRRFEAFSEMADATKVDGSLLIGQVLHPGRVADPSVQPRSIIASNVEMVVPGFHAKPRSAKKEEIKRIVEGLGFAAEYPEKAGFDGMQVRGAHGLLVSQLLSRSTNLHTHEYGESLVNQMRLLLEIVDAVQSRTSKHFILGIKLNAIELCHRLWIRQVWSLSS</sequence>
<dbReference type="EMBL" id="LFIV01000001">
    <property type="protein sequence ID" value="KZL78744.1"/>
    <property type="molecule type" value="Genomic_DNA"/>
</dbReference>
<dbReference type="Pfam" id="PF00724">
    <property type="entry name" value="Oxidored_FMN"/>
    <property type="match status" value="1"/>
</dbReference>
<keyword evidence="7" id="KW-1185">Reference proteome</keyword>
<dbReference type="SUPFAM" id="SSF51395">
    <property type="entry name" value="FMN-linked oxidoreductases"/>
    <property type="match status" value="1"/>
</dbReference>